<evidence type="ECO:0000313" key="3">
    <source>
        <dbReference type="Proteomes" id="UP000075920"/>
    </source>
</evidence>
<accession>A0A182W610</accession>
<evidence type="ECO:0000256" key="1">
    <source>
        <dbReference type="SAM" id="MobiDB-lite"/>
    </source>
</evidence>
<sequence>MLAGQTHQQCCDFGLVYQPQSIERHSNLNWNCTFVCKVQAASDAPANHGHKGRQIQFHTSTKQSRAHCD</sequence>
<keyword evidence="3" id="KW-1185">Reference proteome</keyword>
<protein>
    <submittedName>
        <fullName evidence="2">Uncharacterized protein</fullName>
    </submittedName>
</protein>
<reference evidence="2" key="2">
    <citation type="submission" date="2020-05" db="UniProtKB">
        <authorList>
            <consortium name="EnsemblMetazoa"/>
        </authorList>
    </citation>
    <scope>IDENTIFICATION</scope>
    <source>
        <strain evidence="2">MINIMUS1</strain>
    </source>
</reference>
<reference evidence="3" key="1">
    <citation type="submission" date="2013-03" db="EMBL/GenBank/DDBJ databases">
        <title>The Genome Sequence of Anopheles minimus MINIMUS1.</title>
        <authorList>
            <consortium name="The Broad Institute Genomics Platform"/>
            <person name="Neafsey D.E."/>
            <person name="Walton C."/>
            <person name="Walker B."/>
            <person name="Young S.K."/>
            <person name="Zeng Q."/>
            <person name="Gargeya S."/>
            <person name="Fitzgerald M."/>
            <person name="Haas B."/>
            <person name="Abouelleil A."/>
            <person name="Allen A.W."/>
            <person name="Alvarado L."/>
            <person name="Arachchi H.M."/>
            <person name="Berlin A.M."/>
            <person name="Chapman S.B."/>
            <person name="Gainer-Dewar J."/>
            <person name="Goldberg J."/>
            <person name="Griggs A."/>
            <person name="Gujja S."/>
            <person name="Hansen M."/>
            <person name="Howarth C."/>
            <person name="Imamovic A."/>
            <person name="Ireland A."/>
            <person name="Larimer J."/>
            <person name="McCowan C."/>
            <person name="Murphy C."/>
            <person name="Pearson M."/>
            <person name="Poon T.W."/>
            <person name="Priest M."/>
            <person name="Roberts A."/>
            <person name="Saif S."/>
            <person name="Shea T."/>
            <person name="Sisk P."/>
            <person name="Sykes S."/>
            <person name="Wortman J."/>
            <person name="Nusbaum C."/>
            <person name="Birren B."/>
        </authorList>
    </citation>
    <scope>NUCLEOTIDE SEQUENCE [LARGE SCALE GENOMIC DNA]</scope>
    <source>
        <strain evidence="3">MINIMUS1</strain>
    </source>
</reference>
<dbReference type="Proteomes" id="UP000075920">
    <property type="component" value="Unassembled WGS sequence"/>
</dbReference>
<evidence type="ECO:0000313" key="2">
    <source>
        <dbReference type="EnsemblMetazoa" id="AMIN005776-PA"/>
    </source>
</evidence>
<dbReference type="AlphaFoldDB" id="A0A182W610"/>
<dbReference type="VEuPathDB" id="VectorBase:AMIN005776"/>
<name>A0A182W610_9DIPT</name>
<dbReference type="EnsemblMetazoa" id="AMIN005776-RA">
    <property type="protein sequence ID" value="AMIN005776-PA"/>
    <property type="gene ID" value="AMIN005776"/>
</dbReference>
<organism evidence="2 3">
    <name type="scientific">Anopheles minimus</name>
    <dbReference type="NCBI Taxonomy" id="112268"/>
    <lineage>
        <taxon>Eukaryota</taxon>
        <taxon>Metazoa</taxon>
        <taxon>Ecdysozoa</taxon>
        <taxon>Arthropoda</taxon>
        <taxon>Hexapoda</taxon>
        <taxon>Insecta</taxon>
        <taxon>Pterygota</taxon>
        <taxon>Neoptera</taxon>
        <taxon>Endopterygota</taxon>
        <taxon>Diptera</taxon>
        <taxon>Nematocera</taxon>
        <taxon>Culicoidea</taxon>
        <taxon>Culicidae</taxon>
        <taxon>Anophelinae</taxon>
        <taxon>Anopheles</taxon>
    </lineage>
</organism>
<proteinExistence type="predicted"/>
<feature type="region of interest" description="Disordered" evidence="1">
    <location>
        <begin position="44"/>
        <end position="69"/>
    </location>
</feature>